<name>A0A9P7JGF1_9AGAM</name>
<comment type="caution">
    <text evidence="1">The sequence shown here is derived from an EMBL/GenBank/DDBJ whole genome shotgun (WGS) entry which is preliminary data.</text>
</comment>
<evidence type="ECO:0000313" key="1">
    <source>
        <dbReference type="EMBL" id="KAG1820872.1"/>
    </source>
</evidence>
<reference evidence="1" key="1">
    <citation type="journal article" date="2020" name="New Phytol.">
        <title>Comparative genomics reveals dynamic genome evolution in host specialist ectomycorrhizal fungi.</title>
        <authorList>
            <person name="Lofgren L.A."/>
            <person name="Nguyen N.H."/>
            <person name="Vilgalys R."/>
            <person name="Ruytinx J."/>
            <person name="Liao H.L."/>
            <person name="Branco S."/>
            <person name="Kuo A."/>
            <person name="LaButti K."/>
            <person name="Lipzen A."/>
            <person name="Andreopoulos W."/>
            <person name="Pangilinan J."/>
            <person name="Riley R."/>
            <person name="Hundley H."/>
            <person name="Na H."/>
            <person name="Barry K."/>
            <person name="Grigoriev I.V."/>
            <person name="Stajich J.E."/>
            <person name="Kennedy P.G."/>
        </authorList>
    </citation>
    <scope>NUCLEOTIDE SEQUENCE</scope>
    <source>
        <strain evidence="1">MN1</strain>
    </source>
</reference>
<sequence length="171" mass="19830">MSASELLRQSMQNLRVSPLYVAQTINSTAPRTIQVHVSPRKFKLSYPALQHYKQNFGFWLSDQWLIELGKHTHLPEDRFDPPLDEDFWMRGVAYICETVGLEGLTVEHCFQPKTNGAPPQFLDVDGEVLVLSVCDDVEDDIPSQQQVDYLTNLLGRLPQWWVNIYPRNDWE</sequence>
<keyword evidence="2" id="KW-1185">Reference proteome</keyword>
<organism evidence="1 2">
    <name type="scientific">Suillus subaureus</name>
    <dbReference type="NCBI Taxonomy" id="48587"/>
    <lineage>
        <taxon>Eukaryota</taxon>
        <taxon>Fungi</taxon>
        <taxon>Dikarya</taxon>
        <taxon>Basidiomycota</taxon>
        <taxon>Agaricomycotina</taxon>
        <taxon>Agaricomycetes</taxon>
        <taxon>Agaricomycetidae</taxon>
        <taxon>Boletales</taxon>
        <taxon>Suillineae</taxon>
        <taxon>Suillaceae</taxon>
        <taxon>Suillus</taxon>
    </lineage>
</organism>
<dbReference type="RefSeq" id="XP_041195939.1">
    <property type="nucleotide sequence ID" value="XM_041339639.1"/>
</dbReference>
<dbReference type="Proteomes" id="UP000807769">
    <property type="component" value="Unassembled WGS sequence"/>
</dbReference>
<proteinExistence type="predicted"/>
<evidence type="ECO:0000313" key="2">
    <source>
        <dbReference type="Proteomes" id="UP000807769"/>
    </source>
</evidence>
<accession>A0A9P7JGF1</accession>
<gene>
    <name evidence="1" type="ORF">BJ212DRAFT_1477965</name>
</gene>
<dbReference type="OrthoDB" id="2610489at2759"/>
<protein>
    <submittedName>
        <fullName evidence="1">Uncharacterized protein</fullName>
    </submittedName>
</protein>
<dbReference type="GeneID" id="64633655"/>
<dbReference type="AlphaFoldDB" id="A0A9P7JGF1"/>
<dbReference type="EMBL" id="JABBWG010000007">
    <property type="protein sequence ID" value="KAG1820872.1"/>
    <property type="molecule type" value="Genomic_DNA"/>
</dbReference>